<feature type="compositionally biased region" description="Basic and acidic residues" evidence="8">
    <location>
        <begin position="2663"/>
        <end position="2678"/>
    </location>
</feature>
<feature type="compositionally biased region" description="Basic and acidic residues" evidence="8">
    <location>
        <begin position="1532"/>
        <end position="1544"/>
    </location>
</feature>
<feature type="compositionally biased region" description="Low complexity" evidence="8">
    <location>
        <begin position="2590"/>
        <end position="2604"/>
    </location>
</feature>
<feature type="compositionally biased region" description="Polar residues" evidence="8">
    <location>
        <begin position="2555"/>
        <end position="2568"/>
    </location>
</feature>
<feature type="compositionally biased region" description="Basic and acidic residues" evidence="8">
    <location>
        <begin position="1624"/>
        <end position="1637"/>
    </location>
</feature>
<feature type="compositionally biased region" description="Polar residues" evidence="8">
    <location>
        <begin position="578"/>
        <end position="595"/>
    </location>
</feature>
<feature type="region of interest" description="Disordered" evidence="8">
    <location>
        <begin position="1465"/>
        <end position="1552"/>
    </location>
</feature>
<feature type="compositionally biased region" description="Low complexity" evidence="8">
    <location>
        <begin position="2172"/>
        <end position="2183"/>
    </location>
</feature>
<dbReference type="GO" id="GO:0005856">
    <property type="term" value="C:cytoskeleton"/>
    <property type="evidence" value="ECO:0007669"/>
    <property type="project" value="UniProtKB-SubCell"/>
</dbReference>
<feature type="compositionally biased region" description="Basic residues" evidence="8">
    <location>
        <begin position="447"/>
        <end position="458"/>
    </location>
</feature>
<dbReference type="InterPro" id="IPR039915">
    <property type="entry name" value="TACC"/>
</dbReference>
<evidence type="ECO:0000256" key="5">
    <source>
        <dbReference type="ARBA" id="ARBA00023054"/>
    </source>
</evidence>
<feature type="compositionally biased region" description="Basic and acidic residues" evidence="8">
    <location>
        <begin position="1733"/>
        <end position="1744"/>
    </location>
</feature>
<feature type="compositionally biased region" description="Polar residues" evidence="8">
    <location>
        <begin position="874"/>
        <end position="891"/>
    </location>
</feature>
<feature type="region of interest" description="Disordered" evidence="8">
    <location>
        <begin position="391"/>
        <end position="483"/>
    </location>
</feature>
<feature type="region of interest" description="Disordered" evidence="8">
    <location>
        <begin position="97"/>
        <end position="117"/>
    </location>
</feature>
<feature type="region of interest" description="Disordered" evidence="8">
    <location>
        <begin position="245"/>
        <end position="273"/>
    </location>
</feature>
<feature type="region of interest" description="Disordered" evidence="8">
    <location>
        <begin position="518"/>
        <end position="595"/>
    </location>
</feature>
<dbReference type="Pfam" id="PF05010">
    <property type="entry name" value="TACC_C"/>
    <property type="match status" value="1"/>
</dbReference>
<feature type="coiled-coil region" evidence="7">
    <location>
        <begin position="2971"/>
        <end position="3167"/>
    </location>
</feature>
<feature type="region of interest" description="Disordered" evidence="8">
    <location>
        <begin position="910"/>
        <end position="953"/>
    </location>
</feature>
<feature type="region of interest" description="Disordered" evidence="8">
    <location>
        <begin position="1679"/>
        <end position="1772"/>
    </location>
</feature>
<feature type="compositionally biased region" description="Basic and acidic residues" evidence="8">
    <location>
        <begin position="2032"/>
        <end position="2043"/>
    </location>
</feature>
<dbReference type="PANTHER" id="PTHR13924:SF11">
    <property type="entry name" value="TRANSFORMING ACIDIC COILED-COIL-CONTAINING PROTEIN 2"/>
    <property type="match status" value="1"/>
</dbReference>
<dbReference type="GO" id="GO:0007097">
    <property type="term" value="P:nuclear migration"/>
    <property type="evidence" value="ECO:0007669"/>
    <property type="project" value="TreeGrafter"/>
</dbReference>
<dbReference type="GO" id="GO:0021987">
    <property type="term" value="P:cerebral cortex development"/>
    <property type="evidence" value="ECO:0007669"/>
    <property type="project" value="TreeGrafter"/>
</dbReference>
<evidence type="ECO:0000256" key="4">
    <source>
        <dbReference type="ARBA" id="ARBA00022553"/>
    </source>
</evidence>
<feature type="compositionally biased region" description="Polar residues" evidence="8">
    <location>
        <begin position="1792"/>
        <end position="1802"/>
    </location>
</feature>
<evidence type="ECO:0000256" key="6">
    <source>
        <dbReference type="ARBA" id="ARBA00023212"/>
    </source>
</evidence>
<feature type="region of interest" description="Disordered" evidence="8">
    <location>
        <begin position="1786"/>
        <end position="2188"/>
    </location>
</feature>
<dbReference type="PANTHER" id="PTHR13924">
    <property type="entry name" value="TRANSFORMING ACIDIC COILED-COIL CONTAINING PROTEIN 1/2"/>
    <property type="match status" value="1"/>
</dbReference>
<evidence type="ECO:0000313" key="11">
    <source>
        <dbReference type="Proteomes" id="UP000822369"/>
    </source>
</evidence>
<feature type="compositionally biased region" description="Polar residues" evidence="8">
    <location>
        <begin position="2368"/>
        <end position="2381"/>
    </location>
</feature>
<feature type="compositionally biased region" description="Low complexity" evidence="8">
    <location>
        <begin position="2933"/>
        <end position="2945"/>
    </location>
</feature>
<feature type="region of interest" description="Disordered" evidence="8">
    <location>
        <begin position="860"/>
        <end position="896"/>
    </location>
</feature>
<feature type="region of interest" description="Disordered" evidence="8">
    <location>
        <begin position="1419"/>
        <end position="1439"/>
    </location>
</feature>
<feature type="region of interest" description="Disordered" evidence="8">
    <location>
        <begin position="1212"/>
        <end position="1233"/>
    </location>
</feature>
<feature type="compositionally biased region" description="Polar residues" evidence="8">
    <location>
        <begin position="1613"/>
        <end position="1623"/>
    </location>
</feature>
<dbReference type="Gene3D" id="1.20.5.1700">
    <property type="match status" value="1"/>
</dbReference>
<dbReference type="EMBL" id="JAAVVJ010000006">
    <property type="protein sequence ID" value="KAF7220108.1"/>
    <property type="molecule type" value="Genomic_DNA"/>
</dbReference>
<keyword evidence="3" id="KW-0963">Cytoplasm</keyword>
<feature type="compositionally biased region" description="Low complexity" evidence="8">
    <location>
        <begin position="425"/>
        <end position="439"/>
    </location>
</feature>
<comment type="subcellular location">
    <subcellularLocation>
        <location evidence="1">Cytoplasm</location>
        <location evidence="1">Cytoskeleton</location>
    </subcellularLocation>
</comment>
<feature type="region of interest" description="Disordered" evidence="8">
    <location>
        <begin position="1575"/>
        <end position="1652"/>
    </location>
</feature>
<feature type="compositionally biased region" description="Basic and acidic residues" evidence="8">
    <location>
        <begin position="1699"/>
        <end position="1725"/>
    </location>
</feature>
<feature type="domain" description="Transforming acidic coiled-coil-containing protein C-terminal" evidence="9">
    <location>
        <begin position="2966"/>
        <end position="3165"/>
    </location>
</feature>
<feature type="compositionally biased region" description="Basic and acidic residues" evidence="8">
    <location>
        <begin position="770"/>
        <end position="781"/>
    </location>
</feature>
<gene>
    <name evidence="10" type="primary">tacc2</name>
    <name evidence="10" type="ORF">G4P62_002911</name>
</gene>
<sequence length="3171" mass="343880">MQFCRKVLCQPCSARVTSPEEDMEYKMGSCIRISRKQPEEGAPENVVLFPPEEKENESLQIEAHADSLSGVENKALLTEASTRQPNLLSQPVLPDVPVVSGVEESPGSATDHEDKEELEFPHDLLPSLDFSSELKNWEFSLGAPSSSGRRKCEPVNPLLVGLQHHMEVSQSLVLLGHRPDGGHPVTPDVHLLPQNPDTPGSPTPSSSAFIDWELQEAFQECEEQMASLLTPAQLISDEEVCDESCESTPNVVHPGPSNRDHGNRRRRGNGEAANSQMGTVVFSFREYILGKENNVGTAETGSGFEATVSLDECSEIRPAIDGQKETPKPLEEKNAKFSDLSDQKESLNHTEGCVIVGVGDEELNTCAATETLIKKKENIREDHNINALVGETEAGHLDTSRCSSHSNTKLSERQSGSGMDKHNQDTQVETQVSSTSSKQAVQNIEAKKKKHRRKKKTEKQKAAVPSESKLEAVSPKKSSNAASLPEVAAGNVICGEHTDNRDDYELNPEGILLSSHSRRDRLTSCSPVSNQDCSQRSNQPDNHNHMDAQTSMIHSLHESSQRVKEGQKQEAAAETPSRENQSVVPNSRSCVGESSTESGLEKALIVVNALPLTTPTLPEVMESEGEGESTRRDLETRAATVAFVESKTAVGGKSLGGQERCLAPADEGDKLLDDPPQLLLTCSRGSCTVSSSAKEGQIASGKGCSSKMPHNLAETETKGRRETSIRSPDTEISLSEEGDAERERLRSEASPFWLLTASDSRDWSAAGPDRPGEERDVREEVGEGGGIARECISSSQPEVSAGVVSSAETETSPPGDAAESQLKSQSRSKRIAATTQQDHLPFLCQQQHDLTVLPLLAKTGMSSSSSHGGIEPDLTQSSEDVSYLGQQSENSPRTEETCKQVFQSLCTSHGRMQQTSSNQQVQPSSPTESKTSEADFQVKGHAQSDCGDPAVSGVDVRLRNSSKGNNKVHFADDLEQKCSFSSDFRTTSDPFSDCASLPPLTVHETLHHPVTEASYTFVNSPSLMEPGIRAATKNEADSPEPQKNIKLGQEGNSDLKTDSFMDPTASLRQSLELETTPGGVQLVISAKRGCEVCSCETDESKGLGESDLTRVTVTLQENGESQHLPPVLPAEDVTCTTVSLVEQNSFGLHRKSESDPSSEPSSRLVGTSQNGHANVDLVAAPEPEAVLVLSPGPMLSHLDLISDCDVSHPEHAGNRGADGVSCTGVSREADSNESGEALLMPLAQDLQHSKVRAVADEACAEPIDGEDALNSAIDDVNISVSQTENLPQSAKSVALFEGSSQRPTECDSTDPKAVICEISVRNDPNFSSDLPATEANRRKHQTVTLSEEKKNLNTGIIMHNQQETMDNREQQADSAPQWHNEDVQKAAGLKTLKDFTIKGEENKKFTLKSEAASTFSGKYEDMLPSESEPHSESQTVYVQSSGQTVSAVLECSSNMDAVSDPRPALVQTQSSPHLNSPSRQSLGSRHSAEELSGGFAEEESKTYSQAQTAAPGEELGAERGCSSVRSLCQSGRQDDSSNDHKSKETQALPEDVLSDFCSDLNRDGDVAGERRATDITMISGLQQNDHKATDLSAASHRRPENSSISVEFAPLSPLQNQVSSHASSDGRADIPPSEKQEILTPDSSEQPETGVKDLSIASTVNSAGVGNGECEIRAVELQSCSKTSDTQRIPVEQTALKASKNEEITKDGEKVGSDGENTREEKVPDNDEETEEQVLKPKVKDGKLESASGTVCSSEGGVGLSADNHDDESHKGTPEVILVPSHVLSKPLEGFPSTTPVASNGSEPPCDLGRLSEHQDGFMGSSSIAAPQCDRKSPEKTTACSSVSEEVEDADVSESSSPEGETHRPDTNWIQALKEAASLSQSEPEDVLRPLPSLEPPQLEFLTPTEDIAAPLILPSEQGAENATSPSPVKRPVDLPEPLERIADPPKPSQLAAELPKPMQSPRAQLSEETEQKAKAEPFPDQFPESDEKLLEEKEEQVEALKPTKVVERIPESGSAEDLLPERSTCAEQEEEKLREEQGEKPADGPPVEILTETSEVTGDPSTGLQHCGSSLTGQTNTGHSAPVPPSNEHFLHASPPHLHPAPESHTPEALLTSPCLPPPAPAAPFHLCENPFRSSDSDGAFETPESTTPVKSASPIEVHTEELRSDDKDATSSVSDLTTDVTEANPARCSPTTVFDENKPIAASGSYNIDVCAVEPACLTRSLSLQGGELDSTELLDGSVSEGFRPHSESFSVGTESAPGTLRRPKKVRPGSVKKKPLLRQNSNPESSKPASSSSTPEIKKRAKPQTASPLQPQEETEEGSATPSLGGTLEKPQKSQVETPPPLPEETNHTCQEESYGVPALPLCQEESSQPASLTNKDTSPIPPSASYKWDPNNFESIDPFRTGGSKIANSPVLGRKSPVCGPTSSPPESPPVPALESQQLSPPAPVEAPVNNPEEQPILPKRQPVRLEFDYSEENPEASHQASPPLKKVGKKPRAKMPLRKPKLGLKKPPPAQTEQLDNNPPPPHGSSEDEITIPAASYNYDPDKWEDPNFNPFSSKKGISSSPKLSRPSYNYDPDNFDDSVNPFRSSNKMSSSPPKASASFEMSPNDCDNENDNIGELVDQNQNRPAKKKKTPIKSNTFRVKRSPKKSPSSVTCQDPDESLHSQEDHATDEEKLASSTNHKWTVRHDVDSDLNAAHHDFPEPCDITSFVNENSLPQEAPVQDYEIEYMEKIGSSSPLLSVKKPSLYLNLDPVSDNLTKTTCAHGSEPSSPCTGSFEEIEAQISAGMKTPVLSSRPGPEGCAADKGRKRENEVLSRTQSTERDEQPSSQGPTEAPSPAHTMPPLDRLSECDAPLQYLEPDLAETNPTAFAQKLQEELVLAALRLEALQVAQNISQCPSLSTVTPQSRLKKPSTRRWNINGSPLLKHRDLSSPVESSVPRSSLYGRTTTTSSYIESESPHLPGDLDQSLDIAREEIVTKEKEVLEWQRKYEESRQEVVEMRRIVAEYEKTIAQMIGSPEDDQKEKSLSHHTIQQLILEKDQALADLNSVEKSLADLFRRYEKMKDVLEGFRKNEDVLKKCAQEYLSRVRKEEQRYQALKIHAEEKLDKANSEIAQVRAKAKQEQAAHQASLRKEQMKVDSLERTLEQKNKEIEELTKICDELIAKMGKS</sequence>
<feature type="region of interest" description="Disordered" evidence="8">
    <location>
        <begin position="2225"/>
        <end position="2684"/>
    </location>
</feature>
<keyword evidence="4" id="KW-0597">Phosphoprotein</keyword>
<feature type="compositionally biased region" description="Basic and acidic residues" evidence="8">
    <location>
        <begin position="322"/>
        <end position="344"/>
    </location>
</feature>
<evidence type="ECO:0000256" key="2">
    <source>
        <dbReference type="ARBA" id="ARBA00009423"/>
    </source>
</evidence>
<feature type="compositionally biased region" description="Basic and acidic residues" evidence="8">
    <location>
        <begin position="2159"/>
        <end position="2171"/>
    </location>
</feature>
<feature type="compositionally biased region" description="Basic and acidic residues" evidence="8">
    <location>
        <begin position="1763"/>
        <end position="1772"/>
    </location>
</feature>
<feature type="compositionally biased region" description="Polar residues" evidence="8">
    <location>
        <begin position="2307"/>
        <end position="2327"/>
    </location>
</feature>
<evidence type="ECO:0000259" key="9">
    <source>
        <dbReference type="Pfam" id="PF05010"/>
    </source>
</evidence>
<reference evidence="10" key="1">
    <citation type="submission" date="2020-03" db="EMBL/GenBank/DDBJ databases">
        <title>Intra-Species Differences in Population Size shape Life History and Genome Evolution.</title>
        <authorList>
            <person name="Willemsen D."/>
            <person name="Cui R."/>
            <person name="Valenzano D.R."/>
        </authorList>
    </citation>
    <scope>NUCLEOTIDE SEQUENCE</scope>
    <source>
        <strain evidence="10">GRZ</strain>
        <tissue evidence="10">Whole</tissue>
    </source>
</reference>
<evidence type="ECO:0000313" key="10">
    <source>
        <dbReference type="EMBL" id="KAF7220108.1"/>
    </source>
</evidence>
<dbReference type="GO" id="GO:0007052">
    <property type="term" value="P:mitotic spindle organization"/>
    <property type="evidence" value="ECO:0007669"/>
    <property type="project" value="InterPro"/>
</dbReference>
<comment type="caution">
    <text evidence="10">The sequence shown here is derived from an EMBL/GenBank/DDBJ whole genome shotgun (WGS) entry which is preliminary data.</text>
</comment>
<keyword evidence="5 7" id="KW-0175">Coiled coil</keyword>
<feature type="compositionally biased region" description="Pro residues" evidence="8">
    <location>
        <begin position="2427"/>
        <end position="2436"/>
    </location>
</feature>
<feature type="region of interest" description="Disordered" evidence="8">
    <location>
        <begin position="1031"/>
        <end position="1061"/>
    </location>
</feature>
<keyword evidence="6" id="KW-0206">Cytoskeleton</keyword>
<feature type="compositionally biased region" description="Low complexity" evidence="8">
    <location>
        <begin position="2284"/>
        <end position="2298"/>
    </location>
</feature>
<organism evidence="10 11">
    <name type="scientific">Nothobranchius furzeri</name>
    <name type="common">Turquoise killifish</name>
    <dbReference type="NCBI Taxonomy" id="105023"/>
    <lineage>
        <taxon>Eukaryota</taxon>
        <taxon>Metazoa</taxon>
        <taxon>Chordata</taxon>
        <taxon>Craniata</taxon>
        <taxon>Vertebrata</taxon>
        <taxon>Euteleostomi</taxon>
        <taxon>Actinopterygii</taxon>
        <taxon>Neopterygii</taxon>
        <taxon>Teleostei</taxon>
        <taxon>Neoteleostei</taxon>
        <taxon>Acanthomorphata</taxon>
        <taxon>Ovalentaria</taxon>
        <taxon>Atherinomorphae</taxon>
        <taxon>Cyprinodontiformes</taxon>
        <taxon>Nothobranchiidae</taxon>
        <taxon>Nothobranchius</taxon>
    </lineage>
</organism>
<comment type="similarity">
    <text evidence="2">Belongs to the TACC family.</text>
</comment>
<feature type="compositionally biased region" description="Polar residues" evidence="8">
    <location>
        <begin position="400"/>
        <end position="417"/>
    </location>
</feature>
<feature type="compositionally biased region" description="Basic and acidic residues" evidence="8">
    <location>
        <begin position="2805"/>
        <end position="2828"/>
    </location>
</feature>
<evidence type="ECO:0000256" key="3">
    <source>
        <dbReference type="ARBA" id="ARBA00022490"/>
    </source>
</evidence>
<feature type="region of interest" description="Disordered" evidence="8">
    <location>
        <begin position="760"/>
        <end position="834"/>
    </location>
</feature>
<evidence type="ECO:0000256" key="1">
    <source>
        <dbReference type="ARBA" id="ARBA00004245"/>
    </source>
</evidence>
<feature type="compositionally biased region" description="Basic residues" evidence="8">
    <location>
        <begin position="2264"/>
        <end position="2279"/>
    </location>
</feature>
<evidence type="ECO:0000256" key="7">
    <source>
        <dbReference type="SAM" id="Coils"/>
    </source>
</evidence>
<feature type="compositionally biased region" description="Basic and acidic residues" evidence="8">
    <location>
        <begin position="713"/>
        <end position="724"/>
    </location>
</feature>
<dbReference type="GO" id="GO:0005737">
    <property type="term" value="C:cytoplasm"/>
    <property type="evidence" value="ECO:0007669"/>
    <property type="project" value="TreeGrafter"/>
</dbReference>
<feature type="compositionally biased region" description="Polar residues" evidence="8">
    <location>
        <begin position="2762"/>
        <end position="2776"/>
    </location>
</feature>
<feature type="region of interest" description="Disordered" evidence="8">
    <location>
        <begin position="1146"/>
        <end position="1169"/>
    </location>
</feature>
<feature type="compositionally biased region" description="Polar residues" evidence="8">
    <location>
        <begin position="1466"/>
        <end position="1484"/>
    </location>
</feature>
<feature type="compositionally biased region" description="Basic and acidic residues" evidence="8">
    <location>
        <begin position="555"/>
        <end position="568"/>
    </location>
</feature>
<evidence type="ECO:0000256" key="8">
    <source>
        <dbReference type="SAM" id="MobiDB-lite"/>
    </source>
</evidence>
<feature type="region of interest" description="Disordered" evidence="8">
    <location>
        <begin position="691"/>
        <end position="746"/>
    </location>
</feature>
<feature type="compositionally biased region" description="Basic and acidic residues" evidence="8">
    <location>
        <begin position="1931"/>
        <end position="1944"/>
    </location>
</feature>
<dbReference type="InterPro" id="IPR007707">
    <property type="entry name" value="TACC_C"/>
</dbReference>
<dbReference type="FunFam" id="1.20.5.1700:FF:000001">
    <property type="entry name" value="Transforming acidic coiled-coil-containing protein 1 isoform 2"/>
    <property type="match status" value="1"/>
</dbReference>
<feature type="compositionally biased region" description="Polar residues" evidence="8">
    <location>
        <begin position="910"/>
        <end position="929"/>
    </location>
</feature>
<feature type="region of interest" description="Disordered" evidence="8">
    <location>
        <begin position="2762"/>
        <end position="2849"/>
    </location>
</feature>
<feature type="compositionally biased region" description="Basic residues" evidence="8">
    <location>
        <begin position="2491"/>
        <end position="2509"/>
    </location>
</feature>
<name>A0A9D2YH77_NOTFU</name>
<feature type="compositionally biased region" description="Polar residues" evidence="8">
    <location>
        <begin position="523"/>
        <end position="553"/>
    </location>
</feature>
<feature type="region of interest" description="Disordered" evidence="8">
    <location>
        <begin position="2904"/>
        <end position="2945"/>
    </location>
</feature>
<dbReference type="Proteomes" id="UP000822369">
    <property type="component" value="Chromosome 6"/>
</dbReference>
<feature type="region of interest" description="Disordered" evidence="8">
    <location>
        <begin position="320"/>
        <end position="344"/>
    </location>
</feature>
<feature type="compositionally biased region" description="Polar residues" evidence="8">
    <location>
        <begin position="2052"/>
        <end position="2080"/>
    </location>
</feature>
<accession>A0A9D2YH77</accession>
<proteinExistence type="inferred from homology"/>
<protein>
    <submittedName>
        <fullName evidence="10">Transcript variant X1</fullName>
    </submittedName>
</protein>